<dbReference type="Gene3D" id="2.60.40.10">
    <property type="entry name" value="Immunoglobulins"/>
    <property type="match status" value="1"/>
</dbReference>
<dbReference type="GO" id="GO:0001916">
    <property type="term" value="P:positive regulation of T cell mediated cytotoxicity"/>
    <property type="evidence" value="ECO:0007669"/>
    <property type="project" value="TreeGrafter"/>
</dbReference>
<proteinExistence type="inferred from homology"/>
<dbReference type="PANTHER" id="PTHR16675">
    <property type="entry name" value="MHC CLASS I-RELATED"/>
    <property type="match status" value="1"/>
</dbReference>
<feature type="transmembrane region" description="Helical" evidence="8">
    <location>
        <begin position="260"/>
        <end position="285"/>
    </location>
</feature>
<dbReference type="SUPFAM" id="SSF54452">
    <property type="entry name" value="MHC antigen-recognition domain"/>
    <property type="match status" value="1"/>
</dbReference>
<feature type="compositionally biased region" description="Gly residues" evidence="7">
    <location>
        <begin position="322"/>
        <end position="331"/>
    </location>
</feature>
<keyword evidence="3" id="KW-0391">Immunity</keyword>
<dbReference type="InterPro" id="IPR037055">
    <property type="entry name" value="MHC_I-like_Ag-recog_sf"/>
</dbReference>
<evidence type="ECO:0000256" key="4">
    <source>
        <dbReference type="ARBA" id="ARBA00023136"/>
    </source>
</evidence>
<keyword evidence="12" id="KW-1185">Reference proteome</keyword>
<evidence type="ECO:0000256" key="5">
    <source>
        <dbReference type="ARBA" id="ARBA00023180"/>
    </source>
</evidence>
<sequence>MSVLRPRPLLLLLSGTLALRPGRMSSHSLRYFHTAVSRPGRGEPGYLEVGYVDDTQFVRFDRDTPSSVMEPRLQWVDQEGPETRTQTLQVRLNELRVHYSQSKAVSHTFQRMTGCDVGPDGHFLCRYLRDTYDRADYITLRVPWRDTAPHITRCKWEAAGEAERYRYYLEGTCMEWFLKYLEMGKKTLLECDFLILLPHNPQKTYDLPSHEVSLRCWALGFYPVEITLTWQQEQRYTCHPEVWALHLPFPSHELPPQPTIPIMGIIAGQVLLVVTVAVAVGAVMWRKKHSGRERSWEESDDSAQSSGVSLRTPKGETPEGLKWGGVGAERT</sequence>
<dbReference type="GO" id="GO:0005102">
    <property type="term" value="F:signaling receptor binding"/>
    <property type="evidence" value="ECO:0007669"/>
    <property type="project" value="TreeGrafter"/>
</dbReference>
<dbReference type="GeneTree" id="ENSGT01120000271826"/>
<reference evidence="11" key="1">
    <citation type="submission" date="2025-08" db="UniProtKB">
        <authorList>
            <consortium name="Ensembl"/>
        </authorList>
    </citation>
    <scope>IDENTIFICATION</scope>
</reference>
<evidence type="ECO:0000313" key="11">
    <source>
        <dbReference type="Ensembl" id="ENSPLOP00000024811.1"/>
    </source>
</evidence>
<dbReference type="GO" id="GO:0042605">
    <property type="term" value="F:peptide antigen binding"/>
    <property type="evidence" value="ECO:0007669"/>
    <property type="project" value="TreeGrafter"/>
</dbReference>
<comment type="subcellular location">
    <subcellularLocation>
        <location evidence="1">Membrane</location>
        <topology evidence="1">Single-pass type I membrane protein</topology>
    </subcellularLocation>
</comment>
<dbReference type="InterPro" id="IPR013783">
    <property type="entry name" value="Ig-like_fold"/>
</dbReference>
<dbReference type="InterPro" id="IPR011162">
    <property type="entry name" value="MHC_I/II-like_Ag-recog"/>
</dbReference>
<dbReference type="Pfam" id="PF00129">
    <property type="entry name" value="MHC_I"/>
    <property type="match status" value="1"/>
</dbReference>
<evidence type="ECO:0000256" key="7">
    <source>
        <dbReference type="SAM" id="MobiDB-lite"/>
    </source>
</evidence>
<dbReference type="Ensembl" id="ENSPLOT00000027387.1">
    <property type="protein sequence ID" value="ENSPLOP00000024811.1"/>
    <property type="gene ID" value="ENSPLOG00000018140.1"/>
</dbReference>
<comment type="similarity">
    <text evidence="6">Belongs to the MHC class I family.</text>
</comment>
<keyword evidence="9" id="KW-0732">Signal</keyword>
<dbReference type="PANTHER" id="PTHR16675:SF251">
    <property type="entry name" value="HLA CLASS I HISTOCOMPATIBILITY ANTIGEN, C ALPHA CHAIN"/>
    <property type="match status" value="1"/>
</dbReference>
<keyword evidence="4 8" id="KW-0472">Membrane</keyword>
<dbReference type="AlphaFoldDB" id="A0A8C9D9Q6"/>
<evidence type="ECO:0000256" key="6">
    <source>
        <dbReference type="RuleBase" id="RU004439"/>
    </source>
</evidence>
<feature type="signal peptide" evidence="9">
    <location>
        <begin position="1"/>
        <end position="18"/>
    </location>
</feature>
<dbReference type="GO" id="GO:0098553">
    <property type="term" value="C:lumenal side of endoplasmic reticulum membrane"/>
    <property type="evidence" value="ECO:0007669"/>
    <property type="project" value="UniProtKB-ARBA"/>
</dbReference>
<dbReference type="GO" id="GO:0042612">
    <property type="term" value="C:MHC class I protein complex"/>
    <property type="evidence" value="ECO:0007669"/>
    <property type="project" value="UniProtKB-KW"/>
</dbReference>
<dbReference type="InterPro" id="IPR036179">
    <property type="entry name" value="Ig-like_dom_sf"/>
</dbReference>
<organism evidence="11 12">
    <name type="scientific">Panthera leo</name>
    <name type="common">Lion</name>
    <dbReference type="NCBI Taxonomy" id="9689"/>
    <lineage>
        <taxon>Eukaryota</taxon>
        <taxon>Metazoa</taxon>
        <taxon>Chordata</taxon>
        <taxon>Craniata</taxon>
        <taxon>Vertebrata</taxon>
        <taxon>Euteleostomi</taxon>
        <taxon>Mammalia</taxon>
        <taxon>Eutheria</taxon>
        <taxon>Laurasiatheria</taxon>
        <taxon>Carnivora</taxon>
        <taxon>Feliformia</taxon>
        <taxon>Felidae</taxon>
        <taxon>Pantherinae</taxon>
        <taxon>Panthera</taxon>
    </lineage>
</organism>
<dbReference type="SUPFAM" id="SSF48726">
    <property type="entry name" value="Immunoglobulin"/>
    <property type="match status" value="1"/>
</dbReference>
<feature type="domain" description="MHC class I-like antigen recognition-like" evidence="10">
    <location>
        <begin position="26"/>
        <end position="188"/>
    </location>
</feature>
<evidence type="ECO:0000259" key="10">
    <source>
        <dbReference type="Pfam" id="PF00129"/>
    </source>
</evidence>
<dbReference type="PRINTS" id="PR01638">
    <property type="entry name" value="MHCCLASSI"/>
</dbReference>
<keyword evidence="8" id="KW-1133">Transmembrane helix</keyword>
<evidence type="ECO:0000313" key="12">
    <source>
        <dbReference type="Proteomes" id="UP000694399"/>
    </source>
</evidence>
<reference evidence="11" key="2">
    <citation type="submission" date="2025-09" db="UniProtKB">
        <authorList>
            <consortium name="Ensembl"/>
        </authorList>
    </citation>
    <scope>IDENTIFICATION</scope>
</reference>
<dbReference type="Gene3D" id="3.30.500.10">
    <property type="entry name" value="MHC class I-like antigen recognition-like"/>
    <property type="match status" value="1"/>
</dbReference>
<dbReference type="GO" id="GO:0002486">
    <property type="term" value="P:antigen processing and presentation of endogenous peptide antigen via MHC class I via ER pathway, TAP-independent"/>
    <property type="evidence" value="ECO:0007669"/>
    <property type="project" value="TreeGrafter"/>
</dbReference>
<evidence type="ECO:0000256" key="8">
    <source>
        <dbReference type="SAM" id="Phobius"/>
    </source>
</evidence>
<dbReference type="InterPro" id="IPR011161">
    <property type="entry name" value="MHC_I-like_Ag-recog"/>
</dbReference>
<dbReference type="GO" id="GO:0005615">
    <property type="term" value="C:extracellular space"/>
    <property type="evidence" value="ECO:0007669"/>
    <property type="project" value="TreeGrafter"/>
</dbReference>
<evidence type="ECO:0000256" key="3">
    <source>
        <dbReference type="ARBA" id="ARBA00022859"/>
    </source>
</evidence>
<keyword evidence="5" id="KW-0325">Glycoprotein</keyword>
<keyword evidence="8" id="KW-0812">Transmembrane</keyword>
<dbReference type="GO" id="GO:0002476">
    <property type="term" value="P:antigen processing and presentation of endogenous peptide antigen via MHC class Ib"/>
    <property type="evidence" value="ECO:0007669"/>
    <property type="project" value="TreeGrafter"/>
</dbReference>
<evidence type="ECO:0000256" key="1">
    <source>
        <dbReference type="ARBA" id="ARBA00004479"/>
    </source>
</evidence>
<feature type="region of interest" description="Disordered" evidence="7">
    <location>
        <begin position="291"/>
        <end position="331"/>
    </location>
</feature>
<dbReference type="InterPro" id="IPR050208">
    <property type="entry name" value="MHC_class-I_related"/>
</dbReference>
<evidence type="ECO:0000256" key="2">
    <source>
        <dbReference type="ARBA" id="ARBA00022451"/>
    </source>
</evidence>
<keyword evidence="2" id="KW-0490">MHC I</keyword>
<dbReference type="InterPro" id="IPR001039">
    <property type="entry name" value="MHC_I_a_a1/a2"/>
</dbReference>
<dbReference type="FunFam" id="3.30.500.10:FF:000001">
    <property type="entry name" value="H-2 class I histocompatibility antigen, alpha chain"/>
    <property type="match status" value="1"/>
</dbReference>
<protein>
    <recommendedName>
        <fullName evidence="10">MHC class I-like antigen recognition-like domain-containing protein</fullName>
    </recommendedName>
</protein>
<dbReference type="GO" id="GO:0009897">
    <property type="term" value="C:external side of plasma membrane"/>
    <property type="evidence" value="ECO:0007669"/>
    <property type="project" value="TreeGrafter"/>
</dbReference>
<name>A0A8C9D9Q6_PANLE</name>
<dbReference type="Proteomes" id="UP000694399">
    <property type="component" value="Unassembled WGS sequence"/>
</dbReference>
<feature type="chain" id="PRO_5034573612" description="MHC class I-like antigen recognition-like domain-containing protein" evidence="9">
    <location>
        <begin position="19"/>
        <end position="331"/>
    </location>
</feature>
<accession>A0A8C9D9Q6</accession>
<dbReference type="GO" id="GO:0006955">
    <property type="term" value="P:immune response"/>
    <property type="evidence" value="ECO:0007669"/>
    <property type="project" value="TreeGrafter"/>
</dbReference>
<evidence type="ECO:0000256" key="9">
    <source>
        <dbReference type="SAM" id="SignalP"/>
    </source>
</evidence>
<dbReference type="GO" id="GO:0030670">
    <property type="term" value="C:phagocytic vesicle membrane"/>
    <property type="evidence" value="ECO:0007669"/>
    <property type="project" value="UniProtKB-ARBA"/>
</dbReference>